<evidence type="ECO:0000313" key="5">
    <source>
        <dbReference type="Proteomes" id="UP000440224"/>
    </source>
</evidence>
<dbReference type="GO" id="GO:0016020">
    <property type="term" value="C:membrane"/>
    <property type="evidence" value="ECO:0007669"/>
    <property type="project" value="InterPro"/>
</dbReference>
<keyword evidence="3" id="KW-0472">Membrane</keyword>
<feature type="transmembrane region" description="Helical" evidence="3">
    <location>
        <begin position="143"/>
        <end position="161"/>
    </location>
</feature>
<feature type="transmembrane region" description="Helical" evidence="3">
    <location>
        <begin position="83"/>
        <end position="102"/>
    </location>
</feature>
<dbReference type="GO" id="GO:0008654">
    <property type="term" value="P:phospholipid biosynthetic process"/>
    <property type="evidence" value="ECO:0007669"/>
    <property type="project" value="InterPro"/>
</dbReference>
<comment type="similarity">
    <text evidence="2">Belongs to the CDP-alcohol phosphatidyltransferase class-I family.</text>
</comment>
<dbReference type="OrthoDB" id="9777147at2"/>
<evidence type="ECO:0000256" key="3">
    <source>
        <dbReference type="SAM" id="Phobius"/>
    </source>
</evidence>
<comment type="caution">
    <text evidence="4">The sequence shown here is derived from an EMBL/GenBank/DDBJ whole genome shotgun (WGS) entry which is preliminary data.</text>
</comment>
<feature type="transmembrane region" description="Helical" evidence="3">
    <location>
        <begin position="173"/>
        <end position="191"/>
    </location>
</feature>
<dbReference type="InterPro" id="IPR048254">
    <property type="entry name" value="CDP_ALCOHOL_P_TRANSF_CS"/>
</dbReference>
<sequence length="268" mass="28704">MAFDAAPRTDVASRAVPPLRYFVPNGFTGLSLLLGLGSVVMSAEGNFRLAAWMILWGVLLDKLDGSAARLLDATSKFGVEFDSFADFVVFGIAPAALIYYRLLPIGPFLGWEKHALMGVSGLYALALAVRLARFNVMTGGESIFFGLPGTLMGAIIASGFLTWDKYGLPERTLIYSPAVLVIAAGLMVSSVRLPKLKLRKNKVFNAFTVCNVVGAYLCAPLRILPEYLFGIALVYTVGGVVYCLMNPSVGLEAEPESSPDPAPAERLA</sequence>
<feature type="transmembrane region" description="Helical" evidence="3">
    <location>
        <begin position="227"/>
        <end position="245"/>
    </location>
</feature>
<dbReference type="EMBL" id="WJIE01000003">
    <property type="protein sequence ID" value="MRG92340.1"/>
    <property type="molecule type" value="Genomic_DNA"/>
</dbReference>
<feature type="transmembrane region" description="Helical" evidence="3">
    <location>
        <begin position="49"/>
        <end position="71"/>
    </location>
</feature>
<reference evidence="4 5" key="1">
    <citation type="submission" date="2019-10" db="EMBL/GenBank/DDBJ databases">
        <title>A soil myxobacterium in the family Polyangiaceae.</title>
        <authorList>
            <person name="Li Y."/>
            <person name="Wang J."/>
        </authorList>
    </citation>
    <scope>NUCLEOTIDE SEQUENCE [LARGE SCALE GENOMIC DNA]</scope>
    <source>
        <strain evidence="4 5">DSM 14734</strain>
    </source>
</reference>
<evidence type="ECO:0000256" key="1">
    <source>
        <dbReference type="ARBA" id="ARBA00022679"/>
    </source>
</evidence>
<feature type="transmembrane region" description="Helical" evidence="3">
    <location>
        <begin position="203"/>
        <end position="221"/>
    </location>
</feature>
<accession>A0A6N7PPR1</accession>
<feature type="transmembrane region" description="Helical" evidence="3">
    <location>
        <begin position="21"/>
        <end position="43"/>
    </location>
</feature>
<keyword evidence="5" id="KW-1185">Reference proteome</keyword>
<keyword evidence="3" id="KW-0812">Transmembrane</keyword>
<feature type="transmembrane region" description="Helical" evidence="3">
    <location>
        <begin position="114"/>
        <end position="131"/>
    </location>
</feature>
<gene>
    <name evidence="4" type="ORF">GF068_10425</name>
</gene>
<keyword evidence="1 2" id="KW-0808">Transferase</keyword>
<evidence type="ECO:0000313" key="4">
    <source>
        <dbReference type="EMBL" id="MRG92340.1"/>
    </source>
</evidence>
<organism evidence="4 5">
    <name type="scientific">Polyangium spumosum</name>
    <dbReference type="NCBI Taxonomy" id="889282"/>
    <lineage>
        <taxon>Bacteria</taxon>
        <taxon>Pseudomonadati</taxon>
        <taxon>Myxococcota</taxon>
        <taxon>Polyangia</taxon>
        <taxon>Polyangiales</taxon>
        <taxon>Polyangiaceae</taxon>
        <taxon>Polyangium</taxon>
    </lineage>
</organism>
<dbReference type="Proteomes" id="UP000440224">
    <property type="component" value="Unassembled WGS sequence"/>
</dbReference>
<evidence type="ECO:0000256" key="2">
    <source>
        <dbReference type="RuleBase" id="RU003750"/>
    </source>
</evidence>
<dbReference type="InterPro" id="IPR043130">
    <property type="entry name" value="CDP-OH_PTrfase_TM_dom"/>
</dbReference>
<dbReference type="PROSITE" id="PS00379">
    <property type="entry name" value="CDP_ALCOHOL_P_TRANSF"/>
    <property type="match status" value="1"/>
</dbReference>
<proteinExistence type="inferred from homology"/>
<keyword evidence="3" id="KW-1133">Transmembrane helix</keyword>
<dbReference type="Pfam" id="PF01066">
    <property type="entry name" value="CDP-OH_P_transf"/>
    <property type="match status" value="1"/>
</dbReference>
<name>A0A6N7PPR1_9BACT</name>
<dbReference type="GO" id="GO:0016780">
    <property type="term" value="F:phosphotransferase activity, for other substituted phosphate groups"/>
    <property type="evidence" value="ECO:0007669"/>
    <property type="project" value="InterPro"/>
</dbReference>
<dbReference type="AlphaFoldDB" id="A0A6N7PPR1"/>
<protein>
    <submittedName>
        <fullName evidence="4">CDP-diacylglycerol--serine O-phosphatidyltransferase</fullName>
    </submittedName>
</protein>
<dbReference type="Gene3D" id="1.20.120.1760">
    <property type="match status" value="1"/>
</dbReference>
<dbReference type="InterPro" id="IPR000462">
    <property type="entry name" value="CDP-OH_P_trans"/>
</dbReference>